<name>A0A0E9T3P4_ANGAN</name>
<dbReference type="EMBL" id="GBXM01060351">
    <property type="protein sequence ID" value="JAH48226.1"/>
    <property type="molecule type" value="Transcribed_RNA"/>
</dbReference>
<dbReference type="AlphaFoldDB" id="A0A0E9T3P4"/>
<sequence>MAHKQCCKVTHTDSTEHHLTELQSCTVHHGQGDKHISSPD</sequence>
<evidence type="ECO:0000313" key="1">
    <source>
        <dbReference type="EMBL" id="JAH48226.1"/>
    </source>
</evidence>
<accession>A0A0E9T3P4</accession>
<reference evidence="1" key="2">
    <citation type="journal article" date="2015" name="Fish Shellfish Immunol.">
        <title>Early steps in the European eel (Anguilla anguilla)-Vibrio vulnificus interaction in the gills: Role of the RtxA13 toxin.</title>
        <authorList>
            <person name="Callol A."/>
            <person name="Pajuelo D."/>
            <person name="Ebbesson L."/>
            <person name="Teles M."/>
            <person name="MacKenzie S."/>
            <person name="Amaro C."/>
        </authorList>
    </citation>
    <scope>NUCLEOTIDE SEQUENCE</scope>
</reference>
<proteinExistence type="predicted"/>
<reference evidence="1" key="1">
    <citation type="submission" date="2014-11" db="EMBL/GenBank/DDBJ databases">
        <authorList>
            <person name="Amaro Gonzalez C."/>
        </authorList>
    </citation>
    <scope>NUCLEOTIDE SEQUENCE</scope>
</reference>
<organism evidence="1">
    <name type="scientific">Anguilla anguilla</name>
    <name type="common">European freshwater eel</name>
    <name type="synonym">Muraena anguilla</name>
    <dbReference type="NCBI Taxonomy" id="7936"/>
    <lineage>
        <taxon>Eukaryota</taxon>
        <taxon>Metazoa</taxon>
        <taxon>Chordata</taxon>
        <taxon>Craniata</taxon>
        <taxon>Vertebrata</taxon>
        <taxon>Euteleostomi</taxon>
        <taxon>Actinopterygii</taxon>
        <taxon>Neopterygii</taxon>
        <taxon>Teleostei</taxon>
        <taxon>Anguilliformes</taxon>
        <taxon>Anguillidae</taxon>
        <taxon>Anguilla</taxon>
    </lineage>
</organism>
<protein>
    <submittedName>
        <fullName evidence="1">Uncharacterized protein</fullName>
    </submittedName>
</protein>